<dbReference type="AlphaFoldDB" id="A0A5J5F936"/>
<proteinExistence type="inferred from homology"/>
<organism evidence="13 14">
    <name type="scientific">Sphaerosporella brunnea</name>
    <dbReference type="NCBI Taxonomy" id="1250544"/>
    <lineage>
        <taxon>Eukaryota</taxon>
        <taxon>Fungi</taxon>
        <taxon>Dikarya</taxon>
        <taxon>Ascomycota</taxon>
        <taxon>Pezizomycotina</taxon>
        <taxon>Pezizomycetes</taxon>
        <taxon>Pezizales</taxon>
        <taxon>Pyronemataceae</taxon>
        <taxon>Sphaerosporella</taxon>
    </lineage>
</organism>
<dbReference type="OrthoDB" id="2975078at2759"/>
<keyword evidence="5 12" id="KW-0964">Secreted</keyword>
<feature type="active site" description="Nucleophile" evidence="10">
    <location>
        <position position="123"/>
    </location>
</feature>
<dbReference type="Pfam" id="PF01083">
    <property type="entry name" value="Cutinase"/>
    <property type="match status" value="1"/>
</dbReference>
<evidence type="ECO:0000256" key="8">
    <source>
        <dbReference type="ARBA" id="ARBA00023157"/>
    </source>
</evidence>
<comment type="similarity">
    <text evidence="2 12">Belongs to the cutinase family.</text>
</comment>
<dbReference type="GO" id="GO:0016052">
    <property type="term" value="P:carbohydrate catabolic process"/>
    <property type="evidence" value="ECO:0007669"/>
    <property type="project" value="TreeGrafter"/>
</dbReference>
<comment type="caution">
    <text evidence="13">The sequence shown here is derived from an EMBL/GenBank/DDBJ whole genome shotgun (WGS) entry which is preliminary data.</text>
</comment>
<evidence type="ECO:0000256" key="5">
    <source>
        <dbReference type="ARBA" id="ARBA00022525"/>
    </source>
</evidence>
<dbReference type="GO" id="GO:0050525">
    <property type="term" value="F:cutinase activity"/>
    <property type="evidence" value="ECO:0007669"/>
    <property type="project" value="UniProtKB-UniRule"/>
</dbReference>
<evidence type="ECO:0000256" key="6">
    <source>
        <dbReference type="ARBA" id="ARBA00022729"/>
    </source>
</evidence>
<dbReference type="EC" id="3.1.1.74" evidence="3 12"/>
<evidence type="ECO:0000256" key="3">
    <source>
        <dbReference type="ARBA" id="ARBA00013095"/>
    </source>
</evidence>
<dbReference type="EMBL" id="VXIS01000013">
    <property type="protein sequence ID" value="KAA8913658.1"/>
    <property type="molecule type" value="Genomic_DNA"/>
</dbReference>
<feature type="signal peptide" evidence="12">
    <location>
        <begin position="1"/>
        <end position="18"/>
    </location>
</feature>
<evidence type="ECO:0000256" key="7">
    <source>
        <dbReference type="ARBA" id="ARBA00022801"/>
    </source>
</evidence>
<dbReference type="Proteomes" id="UP000326924">
    <property type="component" value="Unassembled WGS sequence"/>
</dbReference>
<reference evidence="13 14" key="1">
    <citation type="submission" date="2019-09" db="EMBL/GenBank/DDBJ databases">
        <title>Draft genome of the ectomycorrhizal ascomycete Sphaerosporella brunnea.</title>
        <authorList>
            <consortium name="DOE Joint Genome Institute"/>
            <person name="Benucci G.M."/>
            <person name="Marozzi G."/>
            <person name="Antonielli L."/>
            <person name="Sanchez S."/>
            <person name="Marco P."/>
            <person name="Wang X."/>
            <person name="Falini L.B."/>
            <person name="Barry K."/>
            <person name="Haridas S."/>
            <person name="Lipzen A."/>
            <person name="Labutti K."/>
            <person name="Grigoriev I.V."/>
            <person name="Murat C."/>
            <person name="Martin F."/>
            <person name="Albertini E."/>
            <person name="Donnini D."/>
            <person name="Bonito G."/>
        </authorList>
    </citation>
    <scope>NUCLEOTIDE SEQUENCE [LARGE SCALE GENOMIC DNA]</scope>
    <source>
        <strain evidence="13 14">Sb_GMNB300</strain>
    </source>
</reference>
<dbReference type="SMART" id="SM01110">
    <property type="entry name" value="Cutinase"/>
    <property type="match status" value="1"/>
</dbReference>
<dbReference type="PANTHER" id="PTHR48250">
    <property type="entry name" value="CUTINASE 2-RELATED"/>
    <property type="match status" value="1"/>
</dbReference>
<comment type="subcellular location">
    <subcellularLocation>
        <location evidence="1 12">Secreted</location>
    </subcellularLocation>
</comment>
<evidence type="ECO:0000256" key="10">
    <source>
        <dbReference type="PIRSR" id="PIRSR611150-1"/>
    </source>
</evidence>
<dbReference type="InterPro" id="IPR043580">
    <property type="entry name" value="CUTINASE_1"/>
</dbReference>
<feature type="disulfide bond" evidence="11">
    <location>
        <begin position="171"/>
        <end position="178"/>
    </location>
</feature>
<dbReference type="SUPFAM" id="SSF53474">
    <property type="entry name" value="alpha/beta-Hydrolases"/>
    <property type="match status" value="1"/>
</dbReference>
<dbReference type="Gene3D" id="3.40.50.1820">
    <property type="entry name" value="alpha/beta hydrolase"/>
    <property type="match status" value="1"/>
</dbReference>
<evidence type="ECO:0000256" key="2">
    <source>
        <dbReference type="ARBA" id="ARBA00007534"/>
    </source>
</evidence>
<evidence type="ECO:0000313" key="14">
    <source>
        <dbReference type="Proteomes" id="UP000326924"/>
    </source>
</evidence>
<dbReference type="InParanoid" id="A0A5J5F936"/>
<protein>
    <recommendedName>
        <fullName evidence="3 12">Cutinase</fullName>
        <ecNumber evidence="3 12">3.1.1.74</ecNumber>
    </recommendedName>
</protein>
<keyword evidence="8 11" id="KW-1015">Disulfide bond</keyword>
<keyword evidence="4 12" id="KW-0719">Serine esterase</keyword>
<evidence type="ECO:0000256" key="12">
    <source>
        <dbReference type="RuleBase" id="RU361263"/>
    </source>
</evidence>
<dbReference type="GO" id="GO:0005576">
    <property type="term" value="C:extracellular region"/>
    <property type="evidence" value="ECO:0007669"/>
    <property type="project" value="UniProtKB-SubCell"/>
</dbReference>
<feature type="active site" description="Proton donor/acceptor" evidence="10">
    <location>
        <position position="188"/>
    </location>
</feature>
<dbReference type="InterPro" id="IPR029058">
    <property type="entry name" value="AB_hydrolase_fold"/>
</dbReference>
<sequence length="206" mass="21073">MKFPSIPSLLLLSTAAVAMPTATVRDDSTTRNDIKNGLCAPVSVIFARGTIEAGNVGSIAGPPFFNALTSAIGNIAVQGVDYPADIIGYLAGGSDAGAQTMTEMVELALSNCPDTRIVMSGYSQGGQLTHKSAAEISAATAAKVFAVVIFGDPDRDQALANGLDAVRLTICHSGDLICDGDAIVLPQHLTYGEDAGTAAAFVKSKL</sequence>
<gene>
    <name evidence="13" type="ORF">FN846DRAFT_81849</name>
</gene>
<evidence type="ECO:0000313" key="13">
    <source>
        <dbReference type="EMBL" id="KAA8913658.1"/>
    </source>
</evidence>
<comment type="function">
    <text evidence="12">Catalyzes the hydrolysis of complex carboxylic polyesters found in the cell wall of plants. Degrades cutin, a macromolecule that forms the structure of the plant cuticle.</text>
</comment>
<comment type="catalytic activity">
    <reaction evidence="9 12">
        <text>cutin + H2O = cutin monomers.</text>
        <dbReference type="EC" id="3.1.1.74"/>
    </reaction>
</comment>
<evidence type="ECO:0000256" key="1">
    <source>
        <dbReference type="ARBA" id="ARBA00004613"/>
    </source>
</evidence>
<keyword evidence="14" id="KW-1185">Reference proteome</keyword>
<name>A0A5J5F936_9PEZI</name>
<keyword evidence="7 12" id="KW-0378">Hydrolase</keyword>
<dbReference type="InterPro" id="IPR000675">
    <property type="entry name" value="Cutinase/axe"/>
</dbReference>
<accession>A0A5J5F936</accession>
<dbReference type="InterPro" id="IPR011150">
    <property type="entry name" value="Cutinase_monf"/>
</dbReference>
<evidence type="ECO:0000256" key="11">
    <source>
        <dbReference type="PIRSR" id="PIRSR611150-2"/>
    </source>
</evidence>
<evidence type="ECO:0000256" key="9">
    <source>
        <dbReference type="ARBA" id="ARBA00034045"/>
    </source>
</evidence>
<feature type="disulfide bond" evidence="11">
    <location>
        <begin position="39"/>
        <end position="112"/>
    </location>
</feature>
<feature type="chain" id="PRO_5023973432" description="Cutinase" evidence="12">
    <location>
        <begin position="19"/>
        <end position="206"/>
    </location>
</feature>
<keyword evidence="6 12" id="KW-0732">Signal</keyword>
<dbReference type="PROSITE" id="PS00155">
    <property type="entry name" value="CUTINASE_1"/>
    <property type="match status" value="1"/>
</dbReference>
<dbReference type="PANTHER" id="PTHR48250:SF1">
    <property type="entry name" value="CUTINASE"/>
    <property type="match status" value="1"/>
</dbReference>
<evidence type="ECO:0000256" key="4">
    <source>
        <dbReference type="ARBA" id="ARBA00022487"/>
    </source>
</evidence>
<feature type="active site" evidence="10">
    <location>
        <position position="175"/>
    </location>
</feature>